<sequence>MANLVSGTALHPTRASHARSHEANFKRVVAKVNDAVRRAHASSKAYTRVHVVSFRWSNDDIGLGTIESDLLQAFRNSFNFKTESYLLQHQSPRLRLDVSNYLNKLINKIDSTSLLIVVYEGHSTTAGQHQNQLLLHGARFPIAPTILWDLIHQPLTACQGDVLVVLDCCAAAVAALQESEVEFLVASAFESSTTANIATSFSSRLIELLESYAKTEVTVAQVHAQLVADAADPSKYLYNTPVHISPASKPSITLRPLNKPNRELTQLKKGDTCGDGKVLISVNLQGKYALPDFEEWKRWLAQDIPDGIADIKLQAVFGAASTFCLFTVPVEVWDMMKDDDAYAFVQFVNTDNFYLPDCPACDSSLQVLSPRQQSAGPGPALQENIPFQGKKKLDKGKGRQ</sequence>
<gene>
    <name evidence="1" type="ORF">LOY88_001584</name>
</gene>
<accession>A0ACB8V1H4</accession>
<reference evidence="1" key="1">
    <citation type="journal article" date="2022" name="bioRxiv">
        <title>Population genetic analysis of Ophidiomyces ophidiicola, the causative agent of snake fungal disease, indicates recent introductions to the USA.</title>
        <authorList>
            <person name="Ladner J.T."/>
            <person name="Palmer J.M."/>
            <person name="Ettinger C.L."/>
            <person name="Stajich J.E."/>
            <person name="Farrell T.M."/>
            <person name="Glorioso B.M."/>
            <person name="Lawson B."/>
            <person name="Price S.J."/>
            <person name="Stengle A.G."/>
            <person name="Grear D.A."/>
            <person name="Lorch J.M."/>
        </authorList>
    </citation>
    <scope>NUCLEOTIDE SEQUENCE</scope>
    <source>
        <strain evidence="1">NWHC 24266-5</strain>
    </source>
</reference>
<name>A0ACB8V1H4_9EURO</name>
<dbReference type="EMBL" id="JALBCA010000017">
    <property type="protein sequence ID" value="KAI2390499.1"/>
    <property type="molecule type" value="Genomic_DNA"/>
</dbReference>
<protein>
    <submittedName>
        <fullName evidence="1">Uncharacterized protein</fullName>
    </submittedName>
</protein>
<comment type="caution">
    <text evidence="1">The sequence shown here is derived from an EMBL/GenBank/DDBJ whole genome shotgun (WGS) entry which is preliminary data.</text>
</comment>
<evidence type="ECO:0000313" key="1">
    <source>
        <dbReference type="EMBL" id="KAI2390499.1"/>
    </source>
</evidence>
<organism evidence="1">
    <name type="scientific">Ophidiomyces ophidiicola</name>
    <dbReference type="NCBI Taxonomy" id="1387563"/>
    <lineage>
        <taxon>Eukaryota</taxon>
        <taxon>Fungi</taxon>
        <taxon>Dikarya</taxon>
        <taxon>Ascomycota</taxon>
        <taxon>Pezizomycotina</taxon>
        <taxon>Eurotiomycetes</taxon>
        <taxon>Eurotiomycetidae</taxon>
        <taxon>Onygenales</taxon>
        <taxon>Onygenaceae</taxon>
        <taxon>Ophidiomyces</taxon>
    </lineage>
</organism>
<proteinExistence type="predicted"/>